<accession>A0A2R6AZH4</accession>
<dbReference type="EMBL" id="NEXJ01000039">
    <property type="protein sequence ID" value="PSN91733.1"/>
    <property type="molecule type" value="Genomic_DNA"/>
</dbReference>
<sequence length="129" mass="14550">MSEEEFWSCYSEIEEAAHSSFEEFASSDKLLDKALEGIRGCLRVTEGEAKRLAERMGLDVNGNIIELSWVLAKARVISPKLLDDLEDVYAISQKGADRLTVYSALIRSMEVIEALWSSVRSQLNEPTHR</sequence>
<comment type="caution">
    <text evidence="1">The sequence shown here is derived from an EMBL/GenBank/DDBJ whole genome shotgun (WGS) entry which is preliminary data.</text>
</comment>
<gene>
    <name evidence="1" type="ORF">B9Q08_02295</name>
</gene>
<evidence type="ECO:0000313" key="2">
    <source>
        <dbReference type="Proteomes" id="UP000240490"/>
    </source>
</evidence>
<proteinExistence type="predicted"/>
<dbReference type="AlphaFoldDB" id="A0A2R6AZH4"/>
<name>A0A2R6AZH4_9ARCH</name>
<protein>
    <submittedName>
        <fullName evidence="1">Uncharacterized protein</fullName>
    </submittedName>
</protein>
<reference evidence="1 2" key="1">
    <citation type="submission" date="2017-04" db="EMBL/GenBank/DDBJ databases">
        <title>Novel microbial lineages endemic to geothermal iron-oxide mats fill important gaps in the evolutionary history of Archaea.</title>
        <authorList>
            <person name="Jay Z.J."/>
            <person name="Beam J.P."/>
            <person name="Dlakic M."/>
            <person name="Rusch D.B."/>
            <person name="Kozubal M.A."/>
            <person name="Inskeep W.P."/>
        </authorList>
    </citation>
    <scope>NUCLEOTIDE SEQUENCE [LARGE SCALE GENOMIC DNA]</scope>
    <source>
        <strain evidence="1">ECH_B_SAG-M15</strain>
    </source>
</reference>
<dbReference type="Proteomes" id="UP000240490">
    <property type="component" value="Unassembled WGS sequence"/>
</dbReference>
<evidence type="ECO:0000313" key="1">
    <source>
        <dbReference type="EMBL" id="PSN91733.1"/>
    </source>
</evidence>
<organism evidence="1 2">
    <name type="scientific">Candidatus Marsarchaeota G2 archaeon ECH_B_SAG-M15</name>
    <dbReference type="NCBI Taxonomy" id="1978162"/>
    <lineage>
        <taxon>Archaea</taxon>
        <taxon>Candidatus Marsarchaeota</taxon>
        <taxon>Candidatus Marsarchaeota group 2</taxon>
    </lineage>
</organism>